<keyword evidence="5" id="KW-0378">Hydrolase</keyword>
<organism evidence="9 10">
    <name type="scientific">Asparagus officinalis</name>
    <name type="common">Garden asparagus</name>
    <dbReference type="NCBI Taxonomy" id="4686"/>
    <lineage>
        <taxon>Eukaryota</taxon>
        <taxon>Viridiplantae</taxon>
        <taxon>Streptophyta</taxon>
        <taxon>Embryophyta</taxon>
        <taxon>Tracheophyta</taxon>
        <taxon>Spermatophyta</taxon>
        <taxon>Magnoliopsida</taxon>
        <taxon>Liliopsida</taxon>
        <taxon>Asparagales</taxon>
        <taxon>Asparagaceae</taxon>
        <taxon>Asparagoideae</taxon>
        <taxon>Asparagus</taxon>
    </lineage>
</organism>
<dbReference type="CDD" id="cd01837">
    <property type="entry name" value="SGNH_plant_lipase_like"/>
    <property type="match status" value="1"/>
</dbReference>
<dbReference type="PANTHER" id="PTHR45650:SF8">
    <property type="entry name" value="GDSL ESTERASE_LIPASE"/>
    <property type="match status" value="1"/>
</dbReference>
<dbReference type="Pfam" id="PF00657">
    <property type="entry name" value="Lipase_GDSL"/>
    <property type="match status" value="1"/>
</dbReference>
<evidence type="ECO:0000256" key="1">
    <source>
        <dbReference type="ARBA" id="ARBA00004613"/>
    </source>
</evidence>
<evidence type="ECO:0000256" key="6">
    <source>
        <dbReference type="ARBA" id="ARBA00022963"/>
    </source>
</evidence>
<sequence>MRKVGGWIWLLLAMSLMSSVIGGAEVPAMFVFGDSLVDPGNNNNLTTLAKANYKPNGVDFPEGVTGRFCNGGTVADHLGFRMGLPLIPPYNNPNTVGSKILQGVNYASAASGILNETGTLFGQLFPLDEQIQNFGKTLEELNSLLGGDVGDYLKNSLYFVCVGNNDYLNNYLLPLSNKPKKYTPETFADLLLHHFNRQLKDLYNLGGRKFLITGLGPLGCIPEQIGNSGNTSSCVESTNHLASVFNSKLKAMLDQLNIDLDGSYFLYWDTYSSTLDVITNYSSYGFKYQHKACCGAGRAKGQIICLPVLPLKCHDRRDFVFWDPYHPTDAFNVIASRLAYQGNLQHSFPRNVQELIES</sequence>
<dbReference type="GO" id="GO:0016788">
    <property type="term" value="F:hydrolase activity, acting on ester bonds"/>
    <property type="evidence" value="ECO:0007669"/>
    <property type="project" value="InterPro"/>
</dbReference>
<evidence type="ECO:0000256" key="3">
    <source>
        <dbReference type="ARBA" id="ARBA00022525"/>
    </source>
</evidence>
<dbReference type="OMA" id="GRFCNGG"/>
<feature type="signal peptide" evidence="8">
    <location>
        <begin position="1"/>
        <end position="23"/>
    </location>
</feature>
<comment type="similarity">
    <text evidence="2">Belongs to the 'GDSL' lipolytic enzyme family.</text>
</comment>
<dbReference type="GO" id="GO:0005576">
    <property type="term" value="C:extracellular region"/>
    <property type="evidence" value="ECO:0007669"/>
    <property type="project" value="UniProtKB-SubCell"/>
</dbReference>
<dbReference type="InterPro" id="IPR036514">
    <property type="entry name" value="SGNH_hydro_sf"/>
</dbReference>
<keyword evidence="7" id="KW-0443">Lipid metabolism</keyword>
<dbReference type="InterPro" id="IPR051238">
    <property type="entry name" value="GDSL_esterase/lipase"/>
</dbReference>
<evidence type="ECO:0000256" key="8">
    <source>
        <dbReference type="SAM" id="SignalP"/>
    </source>
</evidence>
<dbReference type="Gramene" id="ONK55694">
    <property type="protein sequence ID" value="ONK55694"/>
    <property type="gene ID" value="A4U43_C10F50"/>
</dbReference>
<evidence type="ECO:0008006" key="11">
    <source>
        <dbReference type="Google" id="ProtNLM"/>
    </source>
</evidence>
<keyword evidence="4 8" id="KW-0732">Signal</keyword>
<dbReference type="EMBL" id="CM007390">
    <property type="protein sequence ID" value="ONK55694.1"/>
    <property type="molecule type" value="Genomic_DNA"/>
</dbReference>
<dbReference type="InterPro" id="IPR001087">
    <property type="entry name" value="GDSL"/>
</dbReference>
<keyword evidence="6" id="KW-0442">Lipid degradation</keyword>
<dbReference type="AlphaFoldDB" id="A0A5P1DZG7"/>
<keyword evidence="3" id="KW-0964">Secreted</keyword>
<dbReference type="InterPro" id="IPR035669">
    <property type="entry name" value="SGNH_plant_lipase-like"/>
</dbReference>
<keyword evidence="10" id="KW-1185">Reference proteome</keyword>
<name>A0A5P1DZG7_ASPOF</name>
<evidence type="ECO:0000256" key="4">
    <source>
        <dbReference type="ARBA" id="ARBA00022729"/>
    </source>
</evidence>
<dbReference type="OrthoDB" id="1600564at2759"/>
<evidence type="ECO:0000313" key="9">
    <source>
        <dbReference type="EMBL" id="ONK55694.1"/>
    </source>
</evidence>
<evidence type="ECO:0000313" key="10">
    <source>
        <dbReference type="Proteomes" id="UP000243459"/>
    </source>
</evidence>
<evidence type="ECO:0000256" key="7">
    <source>
        <dbReference type="ARBA" id="ARBA00023098"/>
    </source>
</evidence>
<protein>
    <recommendedName>
        <fullName evidence="11">GDSL esterase/lipase</fullName>
    </recommendedName>
</protein>
<dbReference type="PANTHER" id="PTHR45650">
    <property type="entry name" value="GDSL-LIKE LIPASE/ACYLHYDROLASE-RELATED"/>
    <property type="match status" value="1"/>
</dbReference>
<dbReference type="Proteomes" id="UP000243459">
    <property type="component" value="Chromosome 10"/>
</dbReference>
<gene>
    <name evidence="9" type="ORF">A4U43_C10F50</name>
</gene>
<proteinExistence type="inferred from homology"/>
<feature type="chain" id="PRO_5024324945" description="GDSL esterase/lipase" evidence="8">
    <location>
        <begin position="24"/>
        <end position="358"/>
    </location>
</feature>
<evidence type="ECO:0000256" key="5">
    <source>
        <dbReference type="ARBA" id="ARBA00022801"/>
    </source>
</evidence>
<accession>A0A5P1DZG7</accession>
<dbReference type="GO" id="GO:0016042">
    <property type="term" value="P:lipid catabolic process"/>
    <property type="evidence" value="ECO:0007669"/>
    <property type="project" value="UniProtKB-KW"/>
</dbReference>
<comment type="subcellular location">
    <subcellularLocation>
        <location evidence="1">Secreted</location>
    </subcellularLocation>
</comment>
<dbReference type="Gene3D" id="3.40.50.1110">
    <property type="entry name" value="SGNH hydrolase"/>
    <property type="match status" value="1"/>
</dbReference>
<evidence type="ECO:0000256" key="2">
    <source>
        <dbReference type="ARBA" id="ARBA00008668"/>
    </source>
</evidence>
<reference evidence="10" key="1">
    <citation type="journal article" date="2017" name="Nat. Commun.">
        <title>The asparagus genome sheds light on the origin and evolution of a young Y chromosome.</title>
        <authorList>
            <person name="Harkess A."/>
            <person name="Zhou J."/>
            <person name="Xu C."/>
            <person name="Bowers J.E."/>
            <person name="Van der Hulst R."/>
            <person name="Ayyampalayam S."/>
            <person name="Mercati F."/>
            <person name="Riccardi P."/>
            <person name="McKain M.R."/>
            <person name="Kakrana A."/>
            <person name="Tang H."/>
            <person name="Ray J."/>
            <person name="Groenendijk J."/>
            <person name="Arikit S."/>
            <person name="Mathioni S.M."/>
            <person name="Nakano M."/>
            <person name="Shan H."/>
            <person name="Telgmann-Rauber A."/>
            <person name="Kanno A."/>
            <person name="Yue Z."/>
            <person name="Chen H."/>
            <person name="Li W."/>
            <person name="Chen Y."/>
            <person name="Xu X."/>
            <person name="Zhang Y."/>
            <person name="Luo S."/>
            <person name="Chen H."/>
            <person name="Gao J."/>
            <person name="Mao Z."/>
            <person name="Pires J.C."/>
            <person name="Luo M."/>
            <person name="Kudrna D."/>
            <person name="Wing R.A."/>
            <person name="Meyers B.C."/>
            <person name="Yi K."/>
            <person name="Kong H."/>
            <person name="Lavrijsen P."/>
            <person name="Sunseri F."/>
            <person name="Falavigna A."/>
            <person name="Ye Y."/>
            <person name="Leebens-Mack J.H."/>
            <person name="Chen G."/>
        </authorList>
    </citation>
    <scope>NUCLEOTIDE SEQUENCE [LARGE SCALE GENOMIC DNA]</scope>
    <source>
        <strain evidence="10">cv. DH0086</strain>
    </source>
</reference>